<dbReference type="EMBL" id="JBJJXI010000104">
    <property type="protein sequence ID" value="KAL3392499.1"/>
    <property type="molecule type" value="Genomic_DNA"/>
</dbReference>
<proteinExistence type="predicted"/>
<dbReference type="AlphaFoldDB" id="A0ABD2WIH2"/>
<name>A0ABD2WIH2_9HYME</name>
<organism evidence="2 3">
    <name type="scientific">Trichogramma kaykai</name>
    <dbReference type="NCBI Taxonomy" id="54128"/>
    <lineage>
        <taxon>Eukaryota</taxon>
        <taxon>Metazoa</taxon>
        <taxon>Ecdysozoa</taxon>
        <taxon>Arthropoda</taxon>
        <taxon>Hexapoda</taxon>
        <taxon>Insecta</taxon>
        <taxon>Pterygota</taxon>
        <taxon>Neoptera</taxon>
        <taxon>Endopterygota</taxon>
        <taxon>Hymenoptera</taxon>
        <taxon>Apocrita</taxon>
        <taxon>Proctotrupomorpha</taxon>
        <taxon>Chalcidoidea</taxon>
        <taxon>Trichogrammatidae</taxon>
        <taxon>Trichogramma</taxon>
    </lineage>
</organism>
<reference evidence="2 3" key="1">
    <citation type="journal article" date="2024" name="bioRxiv">
        <title>A reference genome for Trichogramma kaykai: A tiny desert-dwelling parasitoid wasp with competing sex-ratio distorters.</title>
        <authorList>
            <person name="Culotta J."/>
            <person name="Lindsey A.R."/>
        </authorList>
    </citation>
    <scope>NUCLEOTIDE SEQUENCE [LARGE SCALE GENOMIC DNA]</scope>
    <source>
        <strain evidence="2 3">KSX58</strain>
    </source>
</reference>
<evidence type="ECO:0000256" key="1">
    <source>
        <dbReference type="SAM" id="MobiDB-lite"/>
    </source>
</evidence>
<feature type="compositionally biased region" description="Basic and acidic residues" evidence="1">
    <location>
        <begin position="82"/>
        <end position="96"/>
    </location>
</feature>
<protein>
    <submittedName>
        <fullName evidence="2">Uncharacterized protein</fullName>
    </submittedName>
</protein>
<accession>A0ABD2WIH2</accession>
<dbReference type="Proteomes" id="UP001627154">
    <property type="component" value="Unassembled WGS sequence"/>
</dbReference>
<feature type="region of interest" description="Disordered" evidence="1">
    <location>
        <begin position="53"/>
        <end position="96"/>
    </location>
</feature>
<comment type="caution">
    <text evidence="2">The sequence shown here is derived from an EMBL/GenBank/DDBJ whole genome shotgun (WGS) entry which is preliminary data.</text>
</comment>
<gene>
    <name evidence="2" type="ORF">TKK_013021</name>
</gene>
<evidence type="ECO:0000313" key="3">
    <source>
        <dbReference type="Proteomes" id="UP001627154"/>
    </source>
</evidence>
<keyword evidence="3" id="KW-1185">Reference proteome</keyword>
<sequence>MYAIHHRVADTVIDCYPVNAHFEKYVTKDNEKSICFTKITRIDRSRFQRIVFSSSSRGSNSKQNHGRDIQRVCAGGRRKQHKDISLEHHGGRSRADKGRIDACHCEIRYYDNAARTNSSRNHRIGFSAPTYSTLALMADRLKKSW</sequence>
<evidence type="ECO:0000313" key="2">
    <source>
        <dbReference type="EMBL" id="KAL3392499.1"/>
    </source>
</evidence>